<dbReference type="Proteomes" id="UP000886602">
    <property type="component" value="Unassembled WGS sequence"/>
</dbReference>
<feature type="coiled-coil region" evidence="1">
    <location>
        <begin position="73"/>
        <end position="126"/>
    </location>
</feature>
<accession>A0A9D7IA69</accession>
<evidence type="ECO:0000313" key="3">
    <source>
        <dbReference type="EMBL" id="MBK7424877.1"/>
    </source>
</evidence>
<name>A0A9D7IA69_9RHOO</name>
<sequence length="283" mass="31929">MGYMLKRYLEETTDGDPGGGGAADEVALAEEKEARVFGWRPAEEFDGPPERWKSAGEFLAEGKRINGFLRKDLDKLRNELTKRDQTLAELQSTIVQFAEFHRETEARAYDRAKKELQDARRDALRNNDGDMVVEIEDRLNALGDAPPKLPINIPSPSTTPEPDPTWIAWVNENSWFKDNTKLRAISNGYADIVRAESPNLVGRPFLDEVKRRVQEDFPEHFQSPARRQPTAVGSSDDSRGPSGSRKTYADLPAEAKQACDKFVKQKLIPSREAYVRDYFGDAA</sequence>
<comment type="caution">
    <text evidence="3">The sequence shown here is derived from an EMBL/GenBank/DDBJ whole genome shotgun (WGS) entry which is preliminary data.</text>
</comment>
<keyword evidence="1" id="KW-0175">Coiled coil</keyword>
<dbReference type="AlphaFoldDB" id="A0A9D7IA69"/>
<evidence type="ECO:0000256" key="1">
    <source>
        <dbReference type="SAM" id="Coils"/>
    </source>
</evidence>
<feature type="region of interest" description="Disordered" evidence="2">
    <location>
        <begin position="217"/>
        <end position="251"/>
    </location>
</feature>
<gene>
    <name evidence="3" type="ORF">IPJ48_18355</name>
</gene>
<organism evidence="3 4">
    <name type="scientific">Candidatus Propionivibrio dominans</name>
    <dbReference type="NCBI Taxonomy" id="2954373"/>
    <lineage>
        <taxon>Bacteria</taxon>
        <taxon>Pseudomonadati</taxon>
        <taxon>Pseudomonadota</taxon>
        <taxon>Betaproteobacteria</taxon>
        <taxon>Rhodocyclales</taxon>
        <taxon>Rhodocyclaceae</taxon>
        <taxon>Propionivibrio</taxon>
    </lineage>
</organism>
<evidence type="ECO:0000256" key="2">
    <source>
        <dbReference type="SAM" id="MobiDB-lite"/>
    </source>
</evidence>
<dbReference type="EMBL" id="JADJNC010000059">
    <property type="protein sequence ID" value="MBK7424877.1"/>
    <property type="molecule type" value="Genomic_DNA"/>
</dbReference>
<protein>
    <submittedName>
        <fullName evidence="3">Uncharacterized protein</fullName>
    </submittedName>
</protein>
<proteinExistence type="predicted"/>
<evidence type="ECO:0000313" key="4">
    <source>
        <dbReference type="Proteomes" id="UP000886602"/>
    </source>
</evidence>
<reference evidence="3" key="1">
    <citation type="submission" date="2020-10" db="EMBL/GenBank/DDBJ databases">
        <title>Connecting structure to function with the recovery of over 1000 high-quality activated sludge metagenome-assembled genomes encoding full-length rRNA genes using long-read sequencing.</title>
        <authorList>
            <person name="Singleton C.M."/>
            <person name="Petriglieri F."/>
            <person name="Kristensen J.M."/>
            <person name="Kirkegaard R.H."/>
            <person name="Michaelsen T.Y."/>
            <person name="Andersen M.H."/>
            <person name="Karst S.M."/>
            <person name="Dueholm M.S."/>
            <person name="Nielsen P.H."/>
            <person name="Albertsen M."/>
        </authorList>
    </citation>
    <scope>NUCLEOTIDE SEQUENCE</scope>
    <source>
        <strain evidence="3">EsbW_18-Q3-R4-48_MAXAC.044</strain>
    </source>
</reference>